<dbReference type="Proteomes" id="UP000835052">
    <property type="component" value="Unassembled WGS sequence"/>
</dbReference>
<dbReference type="PRINTS" id="PR00299">
    <property type="entry name" value="ACRYSTALLIN"/>
</dbReference>
<name>A0A8S1H3G5_9PELO</name>
<gene>
    <name evidence="5" type="ORF">CAUJ_LOCUS5890</name>
</gene>
<feature type="compositionally biased region" description="Basic and acidic residues" evidence="3">
    <location>
        <begin position="148"/>
        <end position="159"/>
    </location>
</feature>
<comment type="caution">
    <text evidence="5">The sequence shown here is derived from an EMBL/GenBank/DDBJ whole genome shotgun (WGS) entry which is preliminary data.</text>
</comment>
<dbReference type="Gene3D" id="2.60.40.790">
    <property type="match status" value="1"/>
</dbReference>
<dbReference type="Pfam" id="PF00011">
    <property type="entry name" value="HSP20"/>
    <property type="match status" value="1"/>
</dbReference>
<accession>A0A8S1H3G5</accession>
<dbReference type="InterPro" id="IPR008978">
    <property type="entry name" value="HSP20-like_chaperone"/>
</dbReference>
<evidence type="ECO:0000259" key="4">
    <source>
        <dbReference type="PROSITE" id="PS01031"/>
    </source>
</evidence>
<dbReference type="InterPro" id="IPR002068">
    <property type="entry name" value="A-crystallin/Hsp20_dom"/>
</dbReference>
<dbReference type="InterPro" id="IPR001436">
    <property type="entry name" value="Alpha-crystallin/sHSP_animal"/>
</dbReference>
<dbReference type="SUPFAM" id="SSF49764">
    <property type="entry name" value="HSP20-like chaperones"/>
    <property type="match status" value="1"/>
</dbReference>
<proteinExistence type="inferred from homology"/>
<dbReference type="PANTHER" id="PTHR45640">
    <property type="entry name" value="HEAT SHOCK PROTEIN HSP-12.2-RELATED"/>
    <property type="match status" value="1"/>
</dbReference>
<dbReference type="GO" id="GO:0005737">
    <property type="term" value="C:cytoplasm"/>
    <property type="evidence" value="ECO:0007669"/>
    <property type="project" value="TreeGrafter"/>
</dbReference>
<evidence type="ECO:0000313" key="5">
    <source>
        <dbReference type="EMBL" id="CAD6189971.1"/>
    </source>
</evidence>
<dbReference type="GO" id="GO:0051082">
    <property type="term" value="F:unfolded protein binding"/>
    <property type="evidence" value="ECO:0007669"/>
    <property type="project" value="TreeGrafter"/>
</dbReference>
<dbReference type="GO" id="GO:0009408">
    <property type="term" value="P:response to heat"/>
    <property type="evidence" value="ECO:0007669"/>
    <property type="project" value="TreeGrafter"/>
</dbReference>
<feature type="domain" description="SHSP" evidence="4">
    <location>
        <begin position="37"/>
        <end position="143"/>
    </location>
</feature>
<dbReference type="PANTHER" id="PTHR45640:SF1">
    <property type="entry name" value="HEAT SHOCK PROTEIN HSP-16.1_HSP-16.11-RELATED"/>
    <property type="match status" value="1"/>
</dbReference>
<dbReference type="CDD" id="cd06526">
    <property type="entry name" value="metazoan_ACD"/>
    <property type="match status" value="1"/>
</dbReference>
<dbReference type="GO" id="GO:0005634">
    <property type="term" value="C:nucleus"/>
    <property type="evidence" value="ECO:0007669"/>
    <property type="project" value="TreeGrafter"/>
</dbReference>
<sequence length="159" mass="17904">MSLLLYGGRRSPLDAVFREMRDLERAMVMPYWQNANFLDFNSAADVGEVINDENKYGLKLDVSHFRPEELQVNIDGRKLTIEGNHESRTEHGTTQRSFVRSFYLPEDVDVSAVRSSLTDDGHLAIEAPKAATSRGRAIPITRNANEAIKAKPQENGDKK</sequence>
<organism evidence="5 6">
    <name type="scientific">Caenorhabditis auriculariae</name>
    <dbReference type="NCBI Taxonomy" id="2777116"/>
    <lineage>
        <taxon>Eukaryota</taxon>
        <taxon>Metazoa</taxon>
        <taxon>Ecdysozoa</taxon>
        <taxon>Nematoda</taxon>
        <taxon>Chromadorea</taxon>
        <taxon>Rhabditida</taxon>
        <taxon>Rhabditina</taxon>
        <taxon>Rhabditomorpha</taxon>
        <taxon>Rhabditoidea</taxon>
        <taxon>Rhabditidae</taxon>
        <taxon>Peloderinae</taxon>
        <taxon>Caenorhabditis</taxon>
    </lineage>
</organism>
<reference evidence="5" key="1">
    <citation type="submission" date="2020-10" db="EMBL/GenBank/DDBJ databases">
        <authorList>
            <person name="Kikuchi T."/>
        </authorList>
    </citation>
    <scope>NUCLEOTIDE SEQUENCE</scope>
    <source>
        <strain evidence="5">NKZ352</strain>
    </source>
</reference>
<protein>
    <recommendedName>
        <fullName evidence="4">SHSP domain-containing protein</fullName>
    </recommendedName>
</protein>
<feature type="region of interest" description="Disordered" evidence="3">
    <location>
        <begin position="130"/>
        <end position="159"/>
    </location>
</feature>
<comment type="similarity">
    <text evidence="1 2">Belongs to the small heat shock protein (HSP20) family.</text>
</comment>
<dbReference type="EMBL" id="CAJGYM010000013">
    <property type="protein sequence ID" value="CAD6189971.1"/>
    <property type="molecule type" value="Genomic_DNA"/>
</dbReference>
<evidence type="ECO:0000256" key="3">
    <source>
        <dbReference type="SAM" id="MobiDB-lite"/>
    </source>
</evidence>
<dbReference type="OrthoDB" id="1431247at2759"/>
<evidence type="ECO:0000313" key="6">
    <source>
        <dbReference type="Proteomes" id="UP000835052"/>
    </source>
</evidence>
<keyword evidence="6" id="KW-1185">Reference proteome</keyword>
<dbReference type="PROSITE" id="PS01031">
    <property type="entry name" value="SHSP"/>
    <property type="match status" value="1"/>
</dbReference>
<dbReference type="GO" id="GO:0042026">
    <property type="term" value="P:protein refolding"/>
    <property type="evidence" value="ECO:0007669"/>
    <property type="project" value="TreeGrafter"/>
</dbReference>
<dbReference type="AlphaFoldDB" id="A0A8S1H3G5"/>
<dbReference type="GO" id="GO:0036498">
    <property type="term" value="P:IRE1-mediated unfolded protein response"/>
    <property type="evidence" value="ECO:0007669"/>
    <property type="project" value="TreeGrafter"/>
</dbReference>
<evidence type="ECO:0000256" key="2">
    <source>
        <dbReference type="RuleBase" id="RU003616"/>
    </source>
</evidence>
<evidence type="ECO:0000256" key="1">
    <source>
        <dbReference type="PROSITE-ProRule" id="PRU00285"/>
    </source>
</evidence>